<protein>
    <recommendedName>
        <fullName evidence="3">C3H1-type domain-containing protein</fullName>
    </recommendedName>
</protein>
<name>A0A093P144_PYGAD</name>
<evidence type="ECO:0000256" key="2">
    <source>
        <dbReference type="SAM" id="MobiDB-lite"/>
    </source>
</evidence>
<accession>A0A093P144</accession>
<feature type="compositionally biased region" description="Low complexity" evidence="2">
    <location>
        <begin position="67"/>
        <end position="87"/>
    </location>
</feature>
<keyword evidence="5" id="KW-1185">Reference proteome</keyword>
<dbReference type="InterPro" id="IPR000571">
    <property type="entry name" value="Znf_CCCH"/>
</dbReference>
<feature type="non-terminal residue" evidence="4">
    <location>
        <position position="140"/>
    </location>
</feature>
<dbReference type="PROSITE" id="PS50103">
    <property type="entry name" value="ZF_C3H1"/>
    <property type="match status" value="1"/>
</dbReference>
<keyword evidence="1" id="KW-0863">Zinc-finger</keyword>
<evidence type="ECO:0000259" key="3">
    <source>
        <dbReference type="PROSITE" id="PS50103"/>
    </source>
</evidence>
<evidence type="ECO:0000313" key="4">
    <source>
        <dbReference type="EMBL" id="KFW70111.1"/>
    </source>
</evidence>
<keyword evidence="1" id="KW-0479">Metal-binding</keyword>
<evidence type="ECO:0000313" key="5">
    <source>
        <dbReference type="Proteomes" id="UP000054081"/>
    </source>
</evidence>
<feature type="region of interest" description="Disordered" evidence="2">
    <location>
        <begin position="26"/>
        <end position="91"/>
    </location>
</feature>
<organism evidence="4 5">
    <name type="scientific">Pygoscelis adeliae</name>
    <name type="common">Adelie penguin</name>
    <dbReference type="NCBI Taxonomy" id="9238"/>
    <lineage>
        <taxon>Eukaryota</taxon>
        <taxon>Metazoa</taxon>
        <taxon>Chordata</taxon>
        <taxon>Craniata</taxon>
        <taxon>Vertebrata</taxon>
        <taxon>Euteleostomi</taxon>
        <taxon>Archelosauria</taxon>
        <taxon>Archosauria</taxon>
        <taxon>Dinosauria</taxon>
        <taxon>Saurischia</taxon>
        <taxon>Theropoda</taxon>
        <taxon>Coelurosauria</taxon>
        <taxon>Aves</taxon>
        <taxon>Neognathae</taxon>
        <taxon>Neoaves</taxon>
        <taxon>Aequornithes</taxon>
        <taxon>Sphenisciformes</taxon>
        <taxon>Spheniscidae</taxon>
        <taxon>Pygoscelis</taxon>
    </lineage>
</organism>
<feature type="non-terminal residue" evidence="4">
    <location>
        <position position="1"/>
    </location>
</feature>
<feature type="domain" description="C3H1-type" evidence="3">
    <location>
        <begin position="50"/>
        <end position="82"/>
    </location>
</feature>
<evidence type="ECO:0000256" key="1">
    <source>
        <dbReference type="PROSITE-ProRule" id="PRU00723"/>
    </source>
</evidence>
<dbReference type="Proteomes" id="UP000054081">
    <property type="component" value="Unassembled WGS sequence"/>
</dbReference>
<dbReference type="EMBL" id="KL225258">
    <property type="protein sequence ID" value="KFW70111.1"/>
    <property type="molecule type" value="Genomic_DNA"/>
</dbReference>
<dbReference type="AlphaFoldDB" id="A0A093P144"/>
<reference evidence="4 5" key="1">
    <citation type="submission" date="2014-04" db="EMBL/GenBank/DDBJ databases">
        <title>Genome evolution of avian class.</title>
        <authorList>
            <person name="Zhang G."/>
            <person name="Li C."/>
        </authorList>
    </citation>
    <scope>NUCLEOTIDE SEQUENCE [LARGE SCALE GENOMIC DNA]</scope>
    <source>
        <strain evidence="4">BGI_AS28</strain>
    </source>
</reference>
<proteinExistence type="predicted"/>
<gene>
    <name evidence="4" type="ORF">AS28_12440</name>
</gene>
<sequence>PQRPLYHSRDMEGDLHLATHCFPTNKEPGSLSAARSAGEKGPGWQPERCQDAPRPCWHSSRHGREGGSCPRGRSCSSSHGCCPSGSPVRTGKRCRTLWPCRRQMAWAGQAQKRRCLCQLSCKCYACTGRRCPGSSSSHQR</sequence>
<dbReference type="GO" id="GO:0008270">
    <property type="term" value="F:zinc ion binding"/>
    <property type="evidence" value="ECO:0007669"/>
    <property type="project" value="UniProtKB-KW"/>
</dbReference>
<keyword evidence="1" id="KW-0862">Zinc</keyword>
<feature type="zinc finger region" description="C3H1-type" evidence="1">
    <location>
        <begin position="50"/>
        <end position="82"/>
    </location>
</feature>